<dbReference type="EMBL" id="ADAS02000058">
    <property type="protein sequence ID" value="OAV92828.1"/>
    <property type="molecule type" value="Genomic_DNA"/>
</dbReference>
<reference evidence="3" key="4">
    <citation type="submission" date="2025-05" db="UniProtKB">
        <authorList>
            <consortium name="EnsemblFungi"/>
        </authorList>
    </citation>
    <scope>IDENTIFICATION</scope>
    <source>
        <strain evidence="3">isolate 1-1 / race 1 (BBBD)</strain>
    </source>
</reference>
<reference evidence="2" key="1">
    <citation type="submission" date="2009-11" db="EMBL/GenBank/DDBJ databases">
        <authorList>
            <consortium name="The Broad Institute Genome Sequencing Platform"/>
            <person name="Ward D."/>
            <person name="Feldgarden M."/>
            <person name="Earl A."/>
            <person name="Young S.K."/>
            <person name="Zeng Q."/>
            <person name="Koehrsen M."/>
            <person name="Alvarado L."/>
            <person name="Berlin A."/>
            <person name="Bochicchio J."/>
            <person name="Borenstein D."/>
            <person name="Chapman S.B."/>
            <person name="Chen Z."/>
            <person name="Engels R."/>
            <person name="Freedman E."/>
            <person name="Gellesch M."/>
            <person name="Goldberg J."/>
            <person name="Griggs A."/>
            <person name="Gujja S."/>
            <person name="Heilman E."/>
            <person name="Heiman D."/>
            <person name="Hepburn T."/>
            <person name="Howarth C."/>
            <person name="Jen D."/>
            <person name="Larson L."/>
            <person name="Lewis B."/>
            <person name="Mehta T."/>
            <person name="Park D."/>
            <person name="Pearson M."/>
            <person name="Roberts A."/>
            <person name="Saif S."/>
            <person name="Shea T."/>
            <person name="Shenoy N."/>
            <person name="Sisk P."/>
            <person name="Stolte C."/>
            <person name="Sykes S."/>
            <person name="Thomson T."/>
            <person name="Walk T."/>
            <person name="White J."/>
            <person name="Yandava C."/>
            <person name="Izard J."/>
            <person name="Baranova O.V."/>
            <person name="Blanton J.M."/>
            <person name="Tanner A.C."/>
            <person name="Dewhirst F.E."/>
            <person name="Haas B."/>
            <person name="Nusbaum C."/>
            <person name="Birren B."/>
        </authorList>
    </citation>
    <scope>NUCLEOTIDE SEQUENCE [LARGE SCALE GENOMIC DNA]</scope>
    <source>
        <strain evidence="2">1-1 BBBD Race 1</strain>
    </source>
</reference>
<accession>A0A180GK46</accession>
<sequence>MADHASPTTTTEDFLGRLTDAHCHASDAFEGADPGRAAGAIGGLATGKVCVMSSSLESQARTADLAGRRPAKVVPAFGLHPWFVGAVSLARAEPIDKRTHYRAVLCTKHAPLCSPPTPGDRREDEEALERWLDGHLPLLPTPIPLAGFLAELRVRLAQVPGSMVGEIGLDKASTVRIQSGPEGGTGASRYKVAIAHQLAVVRAQIDLAVELGRPVSLHCVQASNEILGLVDALVARWGRRFTGLDPSPSTTSSPGRAGQLDPSTPRGINVCWHSPSLSVDVLRQIQRKLPQTAYFSFSSHLASPPSPPRPPRRRRSLSPRDAGSARRTILPPSPPRDPGHAHRPLAPRDRPRRRPVDDRRKDAHNLQGRPDRQGFRPQWPGSSFARPGGL</sequence>
<dbReference type="OrthoDB" id="413993at2759"/>
<dbReference type="PANTHER" id="PTHR47345:SF1">
    <property type="entry name" value="CUT9-INTERACTING PROTEIN SCN1"/>
    <property type="match status" value="1"/>
</dbReference>
<keyword evidence="4" id="KW-1185">Reference proteome</keyword>
<dbReference type="InterPro" id="IPR053044">
    <property type="entry name" value="Metallo-hydrolase/TatD-type"/>
</dbReference>
<dbReference type="EnsemblFungi" id="PTTG_02074-t43_1">
    <property type="protein sequence ID" value="PTTG_02074-t43_1-p1"/>
    <property type="gene ID" value="PTTG_02074"/>
</dbReference>
<dbReference type="InterPro" id="IPR001130">
    <property type="entry name" value="TatD-like"/>
</dbReference>
<dbReference type="VEuPathDB" id="FungiDB:PTTG_02074"/>
<dbReference type="Proteomes" id="UP000005240">
    <property type="component" value="Unassembled WGS sequence"/>
</dbReference>
<protein>
    <recommendedName>
        <fullName evidence="5">TatD DNase family Scn1</fullName>
    </recommendedName>
</protein>
<evidence type="ECO:0000313" key="3">
    <source>
        <dbReference type="EnsemblFungi" id="PTTG_02074-t43_1-p1"/>
    </source>
</evidence>
<organism evidence="2">
    <name type="scientific">Puccinia triticina (isolate 1-1 / race 1 (BBBD))</name>
    <name type="common">Brown leaf rust fungus</name>
    <dbReference type="NCBI Taxonomy" id="630390"/>
    <lineage>
        <taxon>Eukaryota</taxon>
        <taxon>Fungi</taxon>
        <taxon>Dikarya</taxon>
        <taxon>Basidiomycota</taxon>
        <taxon>Pucciniomycotina</taxon>
        <taxon>Pucciniomycetes</taxon>
        <taxon>Pucciniales</taxon>
        <taxon>Pucciniaceae</taxon>
        <taxon>Puccinia</taxon>
    </lineage>
</organism>
<reference evidence="2" key="2">
    <citation type="submission" date="2016-05" db="EMBL/GenBank/DDBJ databases">
        <title>Comparative analysis highlights variable genome content of wheat rusts and divergence of the mating loci.</title>
        <authorList>
            <person name="Cuomo C.A."/>
            <person name="Bakkeren G."/>
            <person name="Szabo L."/>
            <person name="Khalil H."/>
            <person name="Joly D."/>
            <person name="Goldberg J."/>
            <person name="Young S."/>
            <person name="Zeng Q."/>
            <person name="Fellers J."/>
        </authorList>
    </citation>
    <scope>NUCLEOTIDE SEQUENCE [LARGE SCALE GENOMIC DNA]</scope>
    <source>
        <strain evidence="2">1-1 BBBD Race 1</strain>
    </source>
</reference>
<feature type="region of interest" description="Disordered" evidence="1">
    <location>
        <begin position="296"/>
        <end position="390"/>
    </location>
</feature>
<dbReference type="InterPro" id="IPR032466">
    <property type="entry name" value="Metal_Hydrolase"/>
</dbReference>
<dbReference type="GO" id="GO:0016788">
    <property type="term" value="F:hydrolase activity, acting on ester bonds"/>
    <property type="evidence" value="ECO:0007669"/>
    <property type="project" value="InterPro"/>
</dbReference>
<reference evidence="3 4" key="3">
    <citation type="journal article" date="2017" name="G3 (Bethesda)">
        <title>Comparative analysis highlights variable genome content of wheat rusts and divergence of the mating loci.</title>
        <authorList>
            <person name="Cuomo C.A."/>
            <person name="Bakkeren G."/>
            <person name="Khalil H.B."/>
            <person name="Panwar V."/>
            <person name="Joly D."/>
            <person name="Linning R."/>
            <person name="Sakthikumar S."/>
            <person name="Song X."/>
            <person name="Adiconis X."/>
            <person name="Fan L."/>
            <person name="Goldberg J.M."/>
            <person name="Levin J.Z."/>
            <person name="Young S."/>
            <person name="Zeng Q."/>
            <person name="Anikster Y."/>
            <person name="Bruce M."/>
            <person name="Wang M."/>
            <person name="Yin C."/>
            <person name="McCallum B."/>
            <person name="Szabo L.J."/>
            <person name="Hulbert S."/>
            <person name="Chen X."/>
            <person name="Fellers J.P."/>
        </authorList>
    </citation>
    <scope>NUCLEOTIDE SEQUENCE</scope>
    <source>
        <strain evidence="3">isolate 1-1 / race 1 (BBBD)</strain>
        <strain evidence="4">Isolate 1-1 / race 1 (BBBD)</strain>
    </source>
</reference>
<dbReference type="SUPFAM" id="SSF51556">
    <property type="entry name" value="Metallo-dependent hydrolases"/>
    <property type="match status" value="1"/>
</dbReference>
<evidence type="ECO:0000313" key="2">
    <source>
        <dbReference type="EMBL" id="OAV92828.1"/>
    </source>
</evidence>
<dbReference type="PANTHER" id="PTHR47345">
    <property type="entry name" value="CUT9-INTERACTING PROTEIN SCN1"/>
    <property type="match status" value="1"/>
</dbReference>
<name>A0A180GK46_PUCT1</name>
<dbReference type="AlphaFoldDB" id="A0A180GK46"/>
<feature type="region of interest" description="Disordered" evidence="1">
    <location>
        <begin position="243"/>
        <end position="267"/>
    </location>
</feature>
<dbReference type="Gene3D" id="3.20.20.140">
    <property type="entry name" value="Metal-dependent hydrolases"/>
    <property type="match status" value="1"/>
</dbReference>
<gene>
    <name evidence="2" type="ORF">PTTG_02074</name>
</gene>
<proteinExistence type="predicted"/>
<dbReference type="Pfam" id="PF01026">
    <property type="entry name" value="TatD_DNase"/>
    <property type="match status" value="1"/>
</dbReference>
<evidence type="ECO:0008006" key="5">
    <source>
        <dbReference type="Google" id="ProtNLM"/>
    </source>
</evidence>
<feature type="compositionally biased region" description="Basic and acidic residues" evidence="1">
    <location>
        <begin position="346"/>
        <end position="374"/>
    </location>
</feature>
<evidence type="ECO:0000313" key="4">
    <source>
        <dbReference type="Proteomes" id="UP000005240"/>
    </source>
</evidence>
<evidence type="ECO:0000256" key="1">
    <source>
        <dbReference type="SAM" id="MobiDB-lite"/>
    </source>
</evidence>